<evidence type="ECO:0000256" key="3">
    <source>
        <dbReference type="ARBA" id="ARBA00022741"/>
    </source>
</evidence>
<dbReference type="InterPro" id="IPR027417">
    <property type="entry name" value="P-loop_NTPase"/>
</dbReference>
<name>A0A520MUR5_9GAMM</name>
<dbReference type="InterPro" id="IPR003593">
    <property type="entry name" value="AAA+_ATPase"/>
</dbReference>
<evidence type="ECO:0000313" key="6">
    <source>
        <dbReference type="EMBL" id="RZO24969.1"/>
    </source>
</evidence>
<dbReference type="PANTHER" id="PTHR42798">
    <property type="entry name" value="LIPOPROTEIN-RELEASING SYSTEM ATP-BINDING PROTEIN LOLD"/>
    <property type="match status" value="1"/>
</dbReference>
<evidence type="ECO:0000256" key="1">
    <source>
        <dbReference type="ARBA" id="ARBA00005417"/>
    </source>
</evidence>
<evidence type="ECO:0000259" key="5">
    <source>
        <dbReference type="PROSITE" id="PS50893"/>
    </source>
</evidence>
<dbReference type="InterPro" id="IPR017911">
    <property type="entry name" value="MacB-like_ATP-bd"/>
</dbReference>
<keyword evidence="4 6" id="KW-0067">ATP-binding</keyword>
<evidence type="ECO:0000313" key="7">
    <source>
        <dbReference type="Proteomes" id="UP000315498"/>
    </source>
</evidence>
<evidence type="ECO:0000256" key="4">
    <source>
        <dbReference type="ARBA" id="ARBA00022840"/>
    </source>
</evidence>
<organism evidence="6 7">
    <name type="scientific">SAR86 cluster bacterium</name>
    <dbReference type="NCBI Taxonomy" id="2030880"/>
    <lineage>
        <taxon>Bacteria</taxon>
        <taxon>Pseudomonadati</taxon>
        <taxon>Pseudomonadota</taxon>
        <taxon>Gammaproteobacteria</taxon>
        <taxon>SAR86 cluster</taxon>
    </lineage>
</organism>
<proteinExistence type="inferred from homology"/>
<accession>A0A520MUR5</accession>
<dbReference type="GO" id="GO:0016887">
    <property type="term" value="F:ATP hydrolysis activity"/>
    <property type="evidence" value="ECO:0007669"/>
    <property type="project" value="InterPro"/>
</dbReference>
<reference evidence="6 7" key="1">
    <citation type="submission" date="2019-02" db="EMBL/GenBank/DDBJ databases">
        <title>Prokaryotic population dynamics and viral predation in marine succession experiment using metagenomics: the confinement effect.</title>
        <authorList>
            <person name="Haro-Moreno J.M."/>
            <person name="Rodriguez-Valera F."/>
            <person name="Lopez-Perez M."/>
        </authorList>
    </citation>
    <scope>NUCLEOTIDE SEQUENCE [LARGE SCALE GENOMIC DNA]</scope>
    <source>
        <strain evidence="6">MED-G161</strain>
    </source>
</reference>
<dbReference type="Proteomes" id="UP000315498">
    <property type="component" value="Unassembled WGS sequence"/>
</dbReference>
<gene>
    <name evidence="6" type="ORF">EVA94_02010</name>
</gene>
<dbReference type="AlphaFoldDB" id="A0A520MUR5"/>
<dbReference type="Pfam" id="PF00005">
    <property type="entry name" value="ABC_tran"/>
    <property type="match status" value="1"/>
</dbReference>
<evidence type="ECO:0000256" key="2">
    <source>
        <dbReference type="ARBA" id="ARBA00022448"/>
    </source>
</evidence>
<sequence length="226" mass="25472">MNKLECQDICKSFSIDDESLSVLENINITISENDRVAITGKSGAGKSTLLHIMAGLDQATSGKIIFNDQSLSSISNSSLSKIRLVNFGFVYQFHHLLDDLTVEENIQIPLLLNNSLDKDKKIKIKEIMQTLGIFNRKNHLPWKLSGGEKQRTAIARALINNPKFLFLDEPTGNLDKENATIIQNLLFELSDRYGIALITATHDNEFIKSFNQVYRLFESKLGEINE</sequence>
<protein>
    <submittedName>
        <fullName evidence="6">ABC transporter ATP-binding protein</fullName>
    </submittedName>
</protein>
<comment type="caution">
    <text evidence="6">The sequence shown here is derived from an EMBL/GenBank/DDBJ whole genome shotgun (WGS) entry which is preliminary data.</text>
</comment>
<dbReference type="SMART" id="SM00382">
    <property type="entry name" value="AAA"/>
    <property type="match status" value="1"/>
</dbReference>
<dbReference type="Gene3D" id="3.40.50.300">
    <property type="entry name" value="P-loop containing nucleotide triphosphate hydrolases"/>
    <property type="match status" value="1"/>
</dbReference>
<dbReference type="EMBL" id="SHBG01000013">
    <property type="protein sequence ID" value="RZO24969.1"/>
    <property type="molecule type" value="Genomic_DNA"/>
</dbReference>
<dbReference type="CDD" id="cd03255">
    <property type="entry name" value="ABC_MJ0796_LolCDE_FtsE"/>
    <property type="match status" value="1"/>
</dbReference>
<dbReference type="GO" id="GO:0005524">
    <property type="term" value="F:ATP binding"/>
    <property type="evidence" value="ECO:0007669"/>
    <property type="project" value="UniProtKB-KW"/>
</dbReference>
<comment type="similarity">
    <text evidence="1">Belongs to the ABC transporter superfamily.</text>
</comment>
<feature type="domain" description="ABC transporter" evidence="5">
    <location>
        <begin position="4"/>
        <end position="224"/>
    </location>
</feature>
<keyword evidence="3" id="KW-0547">Nucleotide-binding</keyword>
<dbReference type="InterPro" id="IPR003439">
    <property type="entry name" value="ABC_transporter-like_ATP-bd"/>
</dbReference>
<keyword evidence="2" id="KW-0813">Transport</keyword>
<dbReference type="PANTHER" id="PTHR42798:SF2">
    <property type="entry name" value="ABC TRANSPORTER ATP-BINDING PROTEIN MG467-RELATED"/>
    <property type="match status" value="1"/>
</dbReference>
<dbReference type="PROSITE" id="PS50893">
    <property type="entry name" value="ABC_TRANSPORTER_2"/>
    <property type="match status" value="1"/>
</dbReference>
<dbReference type="SUPFAM" id="SSF52540">
    <property type="entry name" value="P-loop containing nucleoside triphosphate hydrolases"/>
    <property type="match status" value="1"/>
</dbReference>